<keyword evidence="5" id="KW-0460">Magnesium</keyword>
<dbReference type="HAMAP" id="MF_00211">
    <property type="entry name" value="TrpD"/>
    <property type="match status" value="1"/>
</dbReference>
<dbReference type="InterPro" id="IPR000312">
    <property type="entry name" value="Glycosyl_Trfase_fam3"/>
</dbReference>
<dbReference type="Pfam" id="PF00591">
    <property type="entry name" value="Glycos_transf_3"/>
    <property type="match status" value="1"/>
</dbReference>
<evidence type="ECO:0000256" key="5">
    <source>
        <dbReference type="HAMAP-Rule" id="MF_00211"/>
    </source>
</evidence>
<feature type="binding site" evidence="5">
    <location>
        <position position="93"/>
    </location>
    <ligand>
        <name>Mg(2+)</name>
        <dbReference type="ChEBI" id="CHEBI:18420"/>
        <label>1</label>
    </ligand>
</feature>
<evidence type="ECO:0000313" key="8">
    <source>
        <dbReference type="EMBL" id="MBM6619859.1"/>
    </source>
</evidence>
<dbReference type="SUPFAM" id="SSF52418">
    <property type="entry name" value="Nucleoside phosphorylase/phosphoribosyltransferase catalytic domain"/>
    <property type="match status" value="1"/>
</dbReference>
<evidence type="ECO:0000259" key="6">
    <source>
        <dbReference type="Pfam" id="PF00591"/>
    </source>
</evidence>
<dbReference type="SUPFAM" id="SSF47648">
    <property type="entry name" value="Nucleoside phosphorylase/phosphoribosyltransferase N-terminal domain"/>
    <property type="match status" value="1"/>
</dbReference>
<feature type="binding site" evidence="5">
    <location>
        <position position="81"/>
    </location>
    <ligand>
        <name>5-phospho-alpha-D-ribose 1-diphosphate</name>
        <dbReference type="ChEBI" id="CHEBI:58017"/>
    </ligand>
</feature>
<feature type="binding site" evidence="5">
    <location>
        <position position="89"/>
    </location>
    <ligand>
        <name>5-phospho-alpha-D-ribose 1-diphosphate</name>
        <dbReference type="ChEBI" id="CHEBI:58017"/>
    </ligand>
</feature>
<dbReference type="Gene3D" id="3.40.1030.10">
    <property type="entry name" value="Nucleoside phosphorylase/phosphoribosyltransferase catalytic domain"/>
    <property type="match status" value="1"/>
</dbReference>
<comment type="catalytic activity">
    <reaction evidence="5">
        <text>N-(5-phospho-beta-D-ribosyl)anthranilate + diphosphate = 5-phospho-alpha-D-ribose 1-diphosphate + anthranilate</text>
        <dbReference type="Rhea" id="RHEA:11768"/>
        <dbReference type="ChEBI" id="CHEBI:16567"/>
        <dbReference type="ChEBI" id="CHEBI:18277"/>
        <dbReference type="ChEBI" id="CHEBI:33019"/>
        <dbReference type="ChEBI" id="CHEBI:58017"/>
        <dbReference type="EC" id="2.4.2.18"/>
    </reaction>
</comment>
<comment type="cofactor">
    <cofactor evidence="5">
        <name>Mg(2+)</name>
        <dbReference type="ChEBI" id="CHEBI:18420"/>
    </cofactor>
    <text evidence="5">Binds 2 magnesium ions per monomer.</text>
</comment>
<feature type="binding site" evidence="5">
    <location>
        <position position="227"/>
    </location>
    <ligand>
        <name>Mg(2+)</name>
        <dbReference type="ChEBI" id="CHEBI:18420"/>
        <label>1</label>
    </ligand>
</feature>
<keyword evidence="3 5" id="KW-0822">Tryptophan biosynthesis</keyword>
<proteinExistence type="inferred from homology"/>
<evidence type="ECO:0000313" key="9">
    <source>
        <dbReference type="Proteomes" id="UP001518925"/>
    </source>
</evidence>
<dbReference type="PANTHER" id="PTHR43285:SF2">
    <property type="entry name" value="ANTHRANILATE PHOSPHORIBOSYLTRANSFERASE"/>
    <property type="match status" value="1"/>
</dbReference>
<comment type="caution">
    <text evidence="5">Lacks conserved residue(s) required for the propagation of feature annotation.</text>
</comment>
<comment type="similarity">
    <text evidence="5">Belongs to the anthranilate phosphoribosyltransferase family.</text>
</comment>
<dbReference type="RefSeq" id="WP_204205338.1">
    <property type="nucleotide sequence ID" value="NZ_JAFELM010000045.1"/>
</dbReference>
<comment type="function">
    <text evidence="5">Catalyzes the transfer of the phosphoribosyl group of 5-phosphorylribose-1-pyrophosphate (PRPP) to anthranilate to yield N-(5'-phosphoribosyl)-anthranilate (PRA).</text>
</comment>
<feature type="binding site" evidence="5">
    <location>
        <position position="121"/>
    </location>
    <ligand>
        <name>5-phospho-alpha-D-ribose 1-diphosphate</name>
        <dbReference type="ChEBI" id="CHEBI:58017"/>
    </ligand>
</feature>
<feature type="binding site" evidence="5">
    <location>
        <position position="226"/>
    </location>
    <ligand>
        <name>Mg(2+)</name>
        <dbReference type="ChEBI" id="CHEBI:18420"/>
        <label>2</label>
    </ligand>
</feature>
<organism evidence="8 9">
    <name type="scientific">Bacillus suaedaesalsae</name>
    <dbReference type="NCBI Taxonomy" id="2810349"/>
    <lineage>
        <taxon>Bacteria</taxon>
        <taxon>Bacillati</taxon>
        <taxon>Bacillota</taxon>
        <taxon>Bacilli</taxon>
        <taxon>Bacillales</taxon>
        <taxon>Bacillaceae</taxon>
        <taxon>Bacillus</taxon>
    </lineage>
</organism>
<name>A0ABS2DN17_9BACI</name>
<dbReference type="InterPro" id="IPR017459">
    <property type="entry name" value="Glycosyl_Trfase_fam3_N_dom"/>
</dbReference>
<comment type="caution">
    <text evidence="8">The sequence shown here is derived from an EMBL/GenBank/DDBJ whole genome shotgun (WGS) entry which is preliminary data.</text>
</comment>
<dbReference type="NCBIfam" id="TIGR01245">
    <property type="entry name" value="trpD"/>
    <property type="match status" value="1"/>
</dbReference>
<feature type="binding site" evidence="5">
    <location>
        <position position="81"/>
    </location>
    <ligand>
        <name>anthranilate</name>
        <dbReference type="ChEBI" id="CHEBI:16567"/>
        <label>1</label>
    </ligand>
</feature>
<comment type="subunit">
    <text evidence="5">Homodimer.</text>
</comment>
<dbReference type="Proteomes" id="UP001518925">
    <property type="component" value="Unassembled WGS sequence"/>
</dbReference>
<keyword evidence="4 5" id="KW-0057">Aromatic amino acid biosynthesis</keyword>
<dbReference type="InterPro" id="IPR005940">
    <property type="entry name" value="Anthranilate_Pribosyl_Tfrase"/>
</dbReference>
<evidence type="ECO:0000256" key="4">
    <source>
        <dbReference type="ARBA" id="ARBA00023141"/>
    </source>
</evidence>
<evidence type="ECO:0000256" key="3">
    <source>
        <dbReference type="ARBA" id="ARBA00022822"/>
    </source>
</evidence>
<feature type="binding site" evidence="5">
    <location>
        <begin position="109"/>
        <end position="117"/>
    </location>
    <ligand>
        <name>5-phospho-alpha-D-ribose 1-diphosphate</name>
        <dbReference type="ChEBI" id="CHEBI:58017"/>
    </ligand>
</feature>
<dbReference type="EMBL" id="JAFELM010000045">
    <property type="protein sequence ID" value="MBM6619859.1"/>
    <property type="molecule type" value="Genomic_DNA"/>
</dbReference>
<feature type="domain" description="Glycosyl transferase family 3" evidence="6">
    <location>
        <begin position="75"/>
        <end position="322"/>
    </location>
</feature>
<feature type="binding site" evidence="5">
    <location>
        <position position="167"/>
    </location>
    <ligand>
        <name>anthranilate</name>
        <dbReference type="ChEBI" id="CHEBI:16567"/>
        <label>2</label>
    </ligand>
</feature>
<accession>A0ABS2DN17</accession>
<comment type="pathway">
    <text evidence="5">Amino-acid biosynthesis; L-tryptophan biosynthesis; L-tryptophan from chorismate: step 2/5.</text>
</comment>
<keyword evidence="1 5" id="KW-0328">Glycosyltransferase</keyword>
<feature type="binding site" evidence="5">
    <location>
        <begin position="91"/>
        <end position="94"/>
    </location>
    <ligand>
        <name>5-phospho-alpha-D-ribose 1-diphosphate</name>
        <dbReference type="ChEBI" id="CHEBI:58017"/>
    </ligand>
</feature>
<dbReference type="GO" id="GO:0004048">
    <property type="term" value="F:anthranilate phosphoribosyltransferase activity"/>
    <property type="evidence" value="ECO:0007669"/>
    <property type="project" value="UniProtKB-EC"/>
</dbReference>
<dbReference type="InterPro" id="IPR036320">
    <property type="entry name" value="Glycosyl_Trfase_fam3_N_dom_sf"/>
</dbReference>
<keyword evidence="5" id="KW-0479">Metal-binding</keyword>
<feature type="domain" description="Glycosyl transferase family 3 N-terminal" evidence="7">
    <location>
        <begin position="3"/>
        <end position="64"/>
    </location>
</feature>
<dbReference type="Pfam" id="PF02885">
    <property type="entry name" value="Glycos_trans_3N"/>
    <property type="match status" value="1"/>
</dbReference>
<dbReference type="InterPro" id="IPR035902">
    <property type="entry name" value="Nuc_phospho_transferase"/>
</dbReference>
<dbReference type="EC" id="2.4.2.18" evidence="5"/>
<feature type="binding site" evidence="5">
    <location>
        <position position="227"/>
    </location>
    <ligand>
        <name>Mg(2+)</name>
        <dbReference type="ChEBI" id="CHEBI:18420"/>
        <label>2</label>
    </ligand>
</feature>
<protein>
    <recommendedName>
        <fullName evidence="5">Anthranilate phosphoribosyltransferase</fullName>
        <ecNumber evidence="5">2.4.2.18</ecNumber>
    </recommendedName>
</protein>
<keyword evidence="2 5" id="KW-0808">Transferase</keyword>
<dbReference type="Gene3D" id="1.20.970.10">
    <property type="entry name" value="Transferase, Pyrimidine Nucleoside Phosphorylase, Chain C"/>
    <property type="match status" value="1"/>
</dbReference>
<keyword evidence="5" id="KW-0028">Amino-acid biosynthesis</keyword>
<keyword evidence="9" id="KW-1185">Reference proteome</keyword>
<feature type="binding site" evidence="5">
    <location>
        <begin position="84"/>
        <end position="85"/>
    </location>
    <ligand>
        <name>5-phospho-alpha-D-ribose 1-diphosphate</name>
        <dbReference type="ChEBI" id="CHEBI:58017"/>
    </ligand>
</feature>
<evidence type="ECO:0000256" key="1">
    <source>
        <dbReference type="ARBA" id="ARBA00022676"/>
    </source>
</evidence>
<gene>
    <name evidence="5 8" type="primary">trpD</name>
    <name evidence="8" type="ORF">JR050_19535</name>
</gene>
<evidence type="ECO:0000259" key="7">
    <source>
        <dbReference type="Pfam" id="PF02885"/>
    </source>
</evidence>
<reference evidence="8 9" key="1">
    <citation type="submission" date="2021-02" db="EMBL/GenBank/DDBJ databases">
        <title>Bacillus sp. RD4P76, an endophyte from a halophyte.</title>
        <authorList>
            <person name="Sun J.-Q."/>
        </authorList>
    </citation>
    <scope>NUCLEOTIDE SEQUENCE [LARGE SCALE GENOMIC DNA]</scope>
    <source>
        <strain evidence="8 9">RD4P76</strain>
    </source>
</reference>
<feature type="binding site" evidence="5">
    <location>
        <position position="112"/>
    </location>
    <ligand>
        <name>anthranilate</name>
        <dbReference type="ChEBI" id="CHEBI:16567"/>
        <label>1</label>
    </ligand>
</feature>
<dbReference type="PANTHER" id="PTHR43285">
    <property type="entry name" value="ANTHRANILATE PHOSPHORIBOSYLTRANSFERASE"/>
    <property type="match status" value="1"/>
</dbReference>
<evidence type="ECO:0000256" key="2">
    <source>
        <dbReference type="ARBA" id="ARBA00022679"/>
    </source>
</evidence>
<sequence length="342" mass="37232">MLKSYLEESLQGKTLTEAEAEQVMNEIMSGKATPSQIASLVSILRFRGETVEELTGFAKTMRKYMDKVTTTFEDECIDTCGTGGDGVSSFNISTASAIVASSLGIKVAKHGNRAVSSRSGSADVLEYLGIPIQSTIEEVQHSLEHHSLSFLFAPIYHAAMKHAVTPRKELGFRTVFNLLGPLANPTLCKRQVIGVYDTRFALDMAETLKKLGSTHVLLVTGRDGLDELSVTTYTDIVELKRGDITTYTLHPHDVGLNIGNLDDIQTNTVEESASLILQIFKGSANESARNTVLLNAGAAIYVAGRASSIKEGVEIAREAIDSLTVLHHFNSLVKNREEHRYA</sequence>